<proteinExistence type="predicted"/>
<dbReference type="AlphaFoldDB" id="A0A9K3HS45"/>
<evidence type="ECO:0000313" key="1">
    <source>
        <dbReference type="EMBL" id="KAF5783663.1"/>
    </source>
</evidence>
<reference evidence="1" key="1">
    <citation type="journal article" date="2017" name="Nature">
        <title>The sunflower genome provides insights into oil metabolism, flowering and Asterid evolution.</title>
        <authorList>
            <person name="Badouin H."/>
            <person name="Gouzy J."/>
            <person name="Grassa C.J."/>
            <person name="Murat F."/>
            <person name="Staton S.E."/>
            <person name="Cottret L."/>
            <person name="Lelandais-Briere C."/>
            <person name="Owens G.L."/>
            <person name="Carrere S."/>
            <person name="Mayjonade B."/>
            <person name="Legrand L."/>
            <person name="Gill N."/>
            <person name="Kane N.C."/>
            <person name="Bowers J.E."/>
            <person name="Hubner S."/>
            <person name="Bellec A."/>
            <person name="Berard A."/>
            <person name="Berges H."/>
            <person name="Blanchet N."/>
            <person name="Boniface M.C."/>
            <person name="Brunel D."/>
            <person name="Catrice O."/>
            <person name="Chaidir N."/>
            <person name="Claudel C."/>
            <person name="Donnadieu C."/>
            <person name="Faraut T."/>
            <person name="Fievet G."/>
            <person name="Helmstetter N."/>
            <person name="King M."/>
            <person name="Knapp S.J."/>
            <person name="Lai Z."/>
            <person name="Le Paslier M.C."/>
            <person name="Lippi Y."/>
            <person name="Lorenzon L."/>
            <person name="Mandel J.R."/>
            <person name="Marage G."/>
            <person name="Marchand G."/>
            <person name="Marquand E."/>
            <person name="Bret-Mestries E."/>
            <person name="Morien E."/>
            <person name="Nambeesan S."/>
            <person name="Nguyen T."/>
            <person name="Pegot-Espagnet P."/>
            <person name="Pouilly N."/>
            <person name="Raftis F."/>
            <person name="Sallet E."/>
            <person name="Schiex T."/>
            <person name="Thomas J."/>
            <person name="Vandecasteele C."/>
            <person name="Vares D."/>
            <person name="Vear F."/>
            <person name="Vautrin S."/>
            <person name="Crespi M."/>
            <person name="Mangin B."/>
            <person name="Burke J.M."/>
            <person name="Salse J."/>
            <person name="Munos S."/>
            <person name="Vincourt P."/>
            <person name="Rieseberg L.H."/>
            <person name="Langlade N.B."/>
        </authorList>
    </citation>
    <scope>NUCLEOTIDE SEQUENCE</scope>
    <source>
        <tissue evidence="1">Leaves</tissue>
    </source>
</reference>
<sequence>METNPPNSELMSPVRSFPTFDVILEDDLSSASNLHVATVNSCYENICQENGSSYNPNHQNTLLILLQVKVNH</sequence>
<name>A0A9K3HS45_HELAN</name>
<gene>
    <name evidence="1" type="ORF">HanXRQr2_Chr11g0510541</name>
</gene>
<organism evidence="1 2">
    <name type="scientific">Helianthus annuus</name>
    <name type="common">Common sunflower</name>
    <dbReference type="NCBI Taxonomy" id="4232"/>
    <lineage>
        <taxon>Eukaryota</taxon>
        <taxon>Viridiplantae</taxon>
        <taxon>Streptophyta</taxon>
        <taxon>Embryophyta</taxon>
        <taxon>Tracheophyta</taxon>
        <taxon>Spermatophyta</taxon>
        <taxon>Magnoliopsida</taxon>
        <taxon>eudicotyledons</taxon>
        <taxon>Gunneridae</taxon>
        <taxon>Pentapetalae</taxon>
        <taxon>asterids</taxon>
        <taxon>campanulids</taxon>
        <taxon>Asterales</taxon>
        <taxon>Asteraceae</taxon>
        <taxon>Asteroideae</taxon>
        <taxon>Heliantheae alliance</taxon>
        <taxon>Heliantheae</taxon>
        <taxon>Helianthus</taxon>
    </lineage>
</organism>
<keyword evidence="2" id="KW-1185">Reference proteome</keyword>
<dbReference type="Proteomes" id="UP000215914">
    <property type="component" value="Unassembled WGS sequence"/>
</dbReference>
<dbReference type="EMBL" id="MNCJ02000326">
    <property type="protein sequence ID" value="KAF5783663.1"/>
    <property type="molecule type" value="Genomic_DNA"/>
</dbReference>
<comment type="caution">
    <text evidence="1">The sequence shown here is derived from an EMBL/GenBank/DDBJ whole genome shotgun (WGS) entry which is preliminary data.</text>
</comment>
<accession>A0A9K3HS45</accession>
<evidence type="ECO:0000313" key="2">
    <source>
        <dbReference type="Proteomes" id="UP000215914"/>
    </source>
</evidence>
<protein>
    <submittedName>
        <fullName evidence="1">Uncharacterized protein</fullName>
    </submittedName>
</protein>
<reference evidence="1" key="2">
    <citation type="submission" date="2020-06" db="EMBL/GenBank/DDBJ databases">
        <title>Helianthus annuus Genome sequencing and assembly Release 2.</title>
        <authorList>
            <person name="Gouzy J."/>
            <person name="Langlade N."/>
            <person name="Munos S."/>
        </authorList>
    </citation>
    <scope>NUCLEOTIDE SEQUENCE</scope>
    <source>
        <tissue evidence="1">Leaves</tissue>
    </source>
</reference>
<dbReference type="Gramene" id="mRNA:HanXRQr2_Chr11g0510541">
    <property type="protein sequence ID" value="CDS:HanXRQr2_Chr11g0510541.1"/>
    <property type="gene ID" value="HanXRQr2_Chr11g0510541"/>
</dbReference>